<comment type="caution">
    <text evidence="2">The sequence shown here is derived from an EMBL/GenBank/DDBJ whole genome shotgun (WGS) entry which is preliminary data.</text>
</comment>
<protein>
    <recommendedName>
        <fullName evidence="1">DUF6292 domain-containing protein</fullName>
    </recommendedName>
</protein>
<evidence type="ECO:0000259" key="1">
    <source>
        <dbReference type="Pfam" id="PF19809"/>
    </source>
</evidence>
<organism evidence="2 3">
    <name type="scientific">Actinomadura bangladeshensis</name>
    <dbReference type="NCBI Taxonomy" id="453573"/>
    <lineage>
        <taxon>Bacteria</taxon>
        <taxon>Bacillati</taxon>
        <taxon>Actinomycetota</taxon>
        <taxon>Actinomycetes</taxon>
        <taxon>Streptosporangiales</taxon>
        <taxon>Thermomonosporaceae</taxon>
        <taxon>Actinomadura</taxon>
    </lineage>
</organism>
<dbReference type="Proteomes" id="UP000475532">
    <property type="component" value="Unassembled WGS sequence"/>
</dbReference>
<accession>A0A6L9QKN5</accession>
<evidence type="ECO:0000313" key="3">
    <source>
        <dbReference type="Proteomes" id="UP000475532"/>
    </source>
</evidence>
<proteinExistence type="predicted"/>
<evidence type="ECO:0000313" key="2">
    <source>
        <dbReference type="EMBL" id="NEA25632.1"/>
    </source>
</evidence>
<dbReference type="EMBL" id="JAAGLI010000646">
    <property type="protein sequence ID" value="NEA25632.1"/>
    <property type="molecule type" value="Genomic_DNA"/>
</dbReference>
<dbReference type="AlphaFoldDB" id="A0A6L9QKN5"/>
<dbReference type="Pfam" id="PF19809">
    <property type="entry name" value="DUF6292"/>
    <property type="match status" value="1"/>
</dbReference>
<reference evidence="2 3" key="1">
    <citation type="submission" date="2020-01" db="EMBL/GenBank/DDBJ databases">
        <title>Insect and environment-associated Actinomycetes.</title>
        <authorList>
            <person name="Currrie C."/>
            <person name="Chevrette M."/>
            <person name="Carlson C."/>
            <person name="Stubbendieck R."/>
            <person name="Wendt-Pienkowski E."/>
        </authorList>
    </citation>
    <scope>NUCLEOTIDE SEQUENCE [LARGE SCALE GENOMIC DNA]</scope>
    <source>
        <strain evidence="2 3">SID10258</strain>
    </source>
</reference>
<sequence length="129" mass="13848">MAESAYPAHHPHEQVDTAHAYIAATVRALRDRGIEMDRSHLDPMGPVDATIVAGGEALVWDEWSGWRIGAYVSGRQGERTVLRDARRLGGGVLLAPSAIAELVQSGGSLPLIRREAGVRGGLFDALRGR</sequence>
<name>A0A6L9QKN5_9ACTN</name>
<gene>
    <name evidence="2" type="ORF">G3I70_24540</name>
</gene>
<dbReference type="InterPro" id="IPR046259">
    <property type="entry name" value="DUF6292"/>
</dbReference>
<dbReference type="RefSeq" id="WP_163059728.1">
    <property type="nucleotide sequence ID" value="NZ_JAAGLI010000646.1"/>
</dbReference>
<feature type="domain" description="DUF6292" evidence="1">
    <location>
        <begin position="21"/>
        <end position="104"/>
    </location>
</feature>